<name>A0A1B6FRY7_9HEMI</name>
<feature type="domain" description="PB1" evidence="2">
    <location>
        <begin position="29"/>
        <end position="110"/>
    </location>
</feature>
<dbReference type="GO" id="GO:0070971">
    <property type="term" value="C:endoplasmic reticulum exit site"/>
    <property type="evidence" value="ECO:0007669"/>
    <property type="project" value="TreeGrafter"/>
</dbReference>
<accession>A0A1B6FRY7</accession>
<dbReference type="EMBL" id="GECZ01016996">
    <property type="protein sequence ID" value="JAS52773.1"/>
    <property type="molecule type" value="Transcribed_RNA"/>
</dbReference>
<dbReference type="SMART" id="SM00666">
    <property type="entry name" value="PB1"/>
    <property type="match status" value="1"/>
</dbReference>
<organism evidence="3">
    <name type="scientific">Cuerna arida</name>
    <dbReference type="NCBI Taxonomy" id="1464854"/>
    <lineage>
        <taxon>Eukaryota</taxon>
        <taxon>Metazoa</taxon>
        <taxon>Ecdysozoa</taxon>
        <taxon>Arthropoda</taxon>
        <taxon>Hexapoda</taxon>
        <taxon>Insecta</taxon>
        <taxon>Pterygota</taxon>
        <taxon>Neoptera</taxon>
        <taxon>Paraneoptera</taxon>
        <taxon>Hemiptera</taxon>
        <taxon>Auchenorrhyncha</taxon>
        <taxon>Membracoidea</taxon>
        <taxon>Cicadellidae</taxon>
        <taxon>Cicadellinae</taxon>
        <taxon>Proconiini</taxon>
        <taxon>Cuerna</taxon>
    </lineage>
</organism>
<dbReference type="GO" id="GO:0042802">
    <property type="term" value="F:identical protein binding"/>
    <property type="evidence" value="ECO:0007669"/>
    <property type="project" value="InterPro"/>
</dbReference>
<sequence>MNNSVTSYGTNTFPKVNEQAFQQLDLSGKLIIKVQLGDDVRRIPIHNESITYDELVLMMQRVFRGKLSSTDDITIKYKDEDGDLITIFDSSDLSYAVQYSRVLKLTLFINNPENVSRLYQALEVRQVQKELRRIRDQVHHLLDLIDSRDPEVSSSTADRNERDKDGRHSSKEFDPLQKDEKKEMCEEEKEKNETEMKEKDTKENLNKADQQVLQAQTEAQRALIAQQQAMAAAQQHAVAQQAAAAQQHQAMTLAAAQMGLPPQQQVAGFVTPQQYGVAAQQMMGVPQQGYVYPQFTPAGYQASQQAAAAAAMGSRFSAQPSPTPTNPYSKSGGSNFRS</sequence>
<protein>
    <recommendedName>
        <fullName evidence="2">PB1 domain-containing protein</fullName>
    </recommendedName>
</protein>
<dbReference type="SUPFAM" id="SSF54277">
    <property type="entry name" value="CAD &amp; PB1 domains"/>
    <property type="match status" value="1"/>
</dbReference>
<dbReference type="GO" id="GO:0048208">
    <property type="term" value="P:COPII vesicle coating"/>
    <property type="evidence" value="ECO:0007669"/>
    <property type="project" value="InterPro"/>
</dbReference>
<dbReference type="InterPro" id="IPR000270">
    <property type="entry name" value="PB1_dom"/>
</dbReference>
<dbReference type="AlphaFoldDB" id="A0A1B6FRY7"/>
<feature type="compositionally biased region" description="Basic and acidic residues" evidence="1">
    <location>
        <begin position="158"/>
        <end position="203"/>
    </location>
</feature>
<evidence type="ECO:0000259" key="2">
    <source>
        <dbReference type="PROSITE" id="PS51745"/>
    </source>
</evidence>
<evidence type="ECO:0000256" key="1">
    <source>
        <dbReference type="SAM" id="MobiDB-lite"/>
    </source>
</evidence>
<dbReference type="InterPro" id="IPR053793">
    <property type="entry name" value="PB1-like"/>
</dbReference>
<dbReference type="Pfam" id="PF00564">
    <property type="entry name" value="PB1"/>
    <property type="match status" value="1"/>
</dbReference>
<dbReference type="CDD" id="cd06401">
    <property type="entry name" value="PB1_TFG"/>
    <property type="match status" value="1"/>
</dbReference>
<reference evidence="3" key="1">
    <citation type="submission" date="2015-11" db="EMBL/GenBank/DDBJ databases">
        <title>De novo transcriptome assembly of four potential Pierce s Disease insect vectors from Arizona vineyards.</title>
        <authorList>
            <person name="Tassone E.E."/>
        </authorList>
    </citation>
    <scope>NUCLEOTIDE SEQUENCE</scope>
</reference>
<dbReference type="Gene3D" id="3.10.20.90">
    <property type="entry name" value="Phosphatidylinositol 3-kinase Catalytic Subunit, Chain A, domain 1"/>
    <property type="match status" value="1"/>
</dbReference>
<feature type="region of interest" description="Disordered" evidence="1">
    <location>
        <begin position="311"/>
        <end position="338"/>
    </location>
</feature>
<feature type="compositionally biased region" description="Polar residues" evidence="1">
    <location>
        <begin position="316"/>
        <end position="338"/>
    </location>
</feature>
<dbReference type="PROSITE" id="PS51745">
    <property type="entry name" value="PB1"/>
    <property type="match status" value="1"/>
</dbReference>
<dbReference type="InterPro" id="IPR033512">
    <property type="entry name" value="TFG"/>
</dbReference>
<evidence type="ECO:0000313" key="3">
    <source>
        <dbReference type="EMBL" id="JAS52773.1"/>
    </source>
</evidence>
<gene>
    <name evidence="3" type="ORF">g.39468</name>
</gene>
<feature type="region of interest" description="Disordered" evidence="1">
    <location>
        <begin position="149"/>
        <end position="203"/>
    </location>
</feature>
<dbReference type="PANTHER" id="PTHR15335">
    <property type="entry name" value="PROTEIN TFG"/>
    <property type="match status" value="1"/>
</dbReference>
<dbReference type="InterPro" id="IPR034857">
    <property type="entry name" value="PB1_TFG"/>
</dbReference>
<proteinExistence type="predicted"/>
<dbReference type="PANTHER" id="PTHR15335:SF7">
    <property type="entry name" value="PROTEIN TFG"/>
    <property type="match status" value="1"/>
</dbReference>